<accession>A0ABS8JLN6</accession>
<dbReference type="EMBL" id="JAJGAK010000005">
    <property type="protein sequence ID" value="MCC8364531.1"/>
    <property type="molecule type" value="Genomic_DNA"/>
</dbReference>
<comment type="subcellular location">
    <subcellularLocation>
        <location evidence="1">Cell outer membrane</location>
        <topology evidence="1">Lipid-anchor</topology>
    </subcellularLocation>
</comment>
<keyword evidence="2" id="KW-0800">Toxin</keyword>
<evidence type="ECO:0000256" key="6">
    <source>
        <dbReference type="ARBA" id="ARBA00023136"/>
    </source>
</evidence>
<evidence type="ECO:0000259" key="11">
    <source>
        <dbReference type="Pfam" id="PF00652"/>
    </source>
</evidence>
<dbReference type="Pfam" id="PF00652">
    <property type="entry name" value="Ricin_B_lectin"/>
    <property type="match status" value="1"/>
</dbReference>
<dbReference type="PROSITE" id="PS50231">
    <property type="entry name" value="RICIN_B_LECTIN"/>
    <property type="match status" value="2"/>
</dbReference>
<dbReference type="InterPro" id="IPR000772">
    <property type="entry name" value="Ricin_B_lectin"/>
</dbReference>
<evidence type="ECO:0000256" key="5">
    <source>
        <dbReference type="ARBA" id="ARBA00023026"/>
    </source>
</evidence>
<evidence type="ECO:0000256" key="2">
    <source>
        <dbReference type="ARBA" id="ARBA00022656"/>
    </source>
</evidence>
<proteinExistence type="predicted"/>
<keyword evidence="4" id="KW-0430">Lectin</keyword>
<evidence type="ECO:0000256" key="7">
    <source>
        <dbReference type="ARBA" id="ARBA00023139"/>
    </source>
</evidence>
<dbReference type="Pfam" id="PF03498">
    <property type="entry name" value="CDtoxinA"/>
    <property type="match status" value="1"/>
</dbReference>
<evidence type="ECO:0000256" key="4">
    <source>
        <dbReference type="ARBA" id="ARBA00022734"/>
    </source>
</evidence>
<reference evidence="12" key="1">
    <citation type="submission" date="2021-10" db="EMBL/GenBank/DDBJ databases">
        <authorList>
            <person name="Lyu M."/>
            <person name="Wang X."/>
            <person name="Meng X."/>
            <person name="Xu K."/>
        </authorList>
    </citation>
    <scope>NUCLEOTIDE SEQUENCE</scope>
    <source>
        <strain evidence="12">A6</strain>
    </source>
</reference>
<dbReference type="RefSeq" id="WP_230528331.1">
    <property type="nucleotide sequence ID" value="NZ_JAJGAK010000005.1"/>
</dbReference>
<dbReference type="InterPro" id="IPR003558">
    <property type="entry name" value="CDtoxinA/C"/>
</dbReference>
<dbReference type="Gene3D" id="2.80.10.50">
    <property type="match status" value="2"/>
</dbReference>
<dbReference type="Gene3D" id="2.60.120.380">
    <property type="match status" value="1"/>
</dbReference>
<dbReference type="InterPro" id="IPR035992">
    <property type="entry name" value="Ricin_B-like_lectins"/>
</dbReference>
<feature type="signal peptide" evidence="10">
    <location>
        <begin position="1"/>
        <end position="28"/>
    </location>
</feature>
<keyword evidence="5" id="KW-0843">Virulence</keyword>
<keyword evidence="7" id="KW-0564">Palmitate</keyword>
<keyword evidence="13" id="KW-1185">Reference proteome</keyword>
<keyword evidence="3 10" id="KW-0732">Signal</keyword>
<evidence type="ECO:0000313" key="12">
    <source>
        <dbReference type="EMBL" id="MCC8364531.1"/>
    </source>
</evidence>
<keyword evidence="6" id="KW-0472">Membrane</keyword>
<evidence type="ECO:0000256" key="1">
    <source>
        <dbReference type="ARBA" id="ARBA00004459"/>
    </source>
</evidence>
<dbReference type="Proteomes" id="UP001165293">
    <property type="component" value="Unassembled WGS sequence"/>
</dbReference>
<dbReference type="SUPFAM" id="SSF50370">
    <property type="entry name" value="Ricin B-like lectins"/>
    <property type="match status" value="2"/>
</dbReference>
<evidence type="ECO:0000256" key="8">
    <source>
        <dbReference type="ARBA" id="ARBA00023237"/>
    </source>
</evidence>
<protein>
    <submittedName>
        <fullName evidence="12">RICIN domain-containing protein</fullName>
    </submittedName>
</protein>
<evidence type="ECO:0000256" key="9">
    <source>
        <dbReference type="ARBA" id="ARBA00023288"/>
    </source>
</evidence>
<evidence type="ECO:0000256" key="10">
    <source>
        <dbReference type="SAM" id="SignalP"/>
    </source>
</evidence>
<keyword evidence="8" id="KW-0998">Cell outer membrane</keyword>
<feature type="domain" description="Ricin B lectin" evidence="11">
    <location>
        <begin position="167"/>
        <end position="284"/>
    </location>
</feature>
<keyword evidence="9" id="KW-0449">Lipoprotein</keyword>
<feature type="chain" id="PRO_5046938488" evidence="10">
    <location>
        <begin position="29"/>
        <end position="449"/>
    </location>
</feature>
<name>A0ABS8JLN6_9GAMM</name>
<organism evidence="12 13">
    <name type="scientific">Noviluteimonas lactosilytica</name>
    <dbReference type="NCBI Taxonomy" id="2888523"/>
    <lineage>
        <taxon>Bacteria</taxon>
        <taxon>Pseudomonadati</taxon>
        <taxon>Pseudomonadota</taxon>
        <taxon>Gammaproteobacteria</taxon>
        <taxon>Lysobacterales</taxon>
        <taxon>Lysobacteraceae</taxon>
        <taxon>Noviluteimonas</taxon>
    </lineage>
</organism>
<evidence type="ECO:0000313" key="13">
    <source>
        <dbReference type="Proteomes" id="UP001165293"/>
    </source>
</evidence>
<evidence type="ECO:0000256" key="3">
    <source>
        <dbReference type="ARBA" id="ARBA00022729"/>
    </source>
</evidence>
<comment type="caution">
    <text evidence="12">The sequence shown here is derived from an EMBL/GenBank/DDBJ whole genome shotgun (WGS) entry which is preliminary data.</text>
</comment>
<sequence length="449" mass="48923">MQHRSFPTKSLLACAALACATFSAPTFAQTWNSIVIEPTEAYYHTLTGLQQAAGGKLYFSFTTPVGITQLRIETAGGNGNANLKVFRDSPNAVPVCDLRHFTSNEVCTQGWSDPNDPKTPAATWYVEVSAASSFSGVALTVGYLPELVALDHLPDLPFAIARRGAFQVDGALAGECLEVPDGVQGIALPKTACVPVGAQQAWHFQMRFDNYRIQNMQGGRCLGVGDGDFVVVAECNELDDGQGWNVLGGAKSWHYVVLQNARTKTCVDYEPGTKATALAPCRLGQADMPAWNLRDIGARMSEGMANDGSTFSLIAGTLCLGDNRTTAFLVDCADRTATRRYMYPALLSSDNMDHFEKDFVMQSGPDKNWCMGADANNNIVFRQECEMSDADLRWQVDLFSTKSSEWKIRHVRQDKCLVSKNGGITAGTPIVLDDCGKTETTTRWRHVAN</sequence>
<gene>
    <name evidence="12" type="ORF">LK996_15780</name>
</gene>